<name>A0A1M6LTU5_9CLOT</name>
<reference evidence="7 8" key="1">
    <citation type="submission" date="2016-11" db="EMBL/GenBank/DDBJ databases">
        <authorList>
            <person name="Jaros S."/>
            <person name="Januszkiewicz K."/>
            <person name="Wedrychowicz H."/>
        </authorList>
    </citation>
    <scope>NUCLEOTIDE SEQUENCE [LARGE SCALE GENOMIC DNA]</scope>
    <source>
        <strain evidence="7 8">DSM 21758</strain>
    </source>
</reference>
<dbReference type="STRING" id="1121302.SAMN02745163_02497"/>
<gene>
    <name evidence="7" type="ORF">SAMN02745163_02497</name>
</gene>
<feature type="binding site" evidence="4">
    <location>
        <begin position="132"/>
        <end position="140"/>
    </location>
    <ligand>
        <name>ATP</name>
        <dbReference type="ChEBI" id="CHEBI:30616"/>
    </ligand>
</feature>
<accession>A0A1M6LTU5</accession>
<dbReference type="GO" id="GO:0009396">
    <property type="term" value="P:folic acid-containing compound biosynthetic process"/>
    <property type="evidence" value="ECO:0007669"/>
    <property type="project" value="TreeGrafter"/>
</dbReference>
<feature type="binding site" evidence="4">
    <location>
        <position position="49"/>
    </location>
    <ligand>
        <name>substrate</name>
    </ligand>
</feature>
<dbReference type="PANTHER" id="PTHR23407:SF1">
    <property type="entry name" value="5-FORMYLTETRAHYDROFOLATE CYCLO-LIGASE"/>
    <property type="match status" value="1"/>
</dbReference>
<protein>
    <recommendedName>
        <fullName evidence="5">5-formyltetrahydrofolate cyclo-ligase</fullName>
        <ecNumber evidence="5">6.3.3.2</ecNumber>
    </recommendedName>
</protein>
<evidence type="ECO:0000313" key="7">
    <source>
        <dbReference type="EMBL" id="SHJ74677.1"/>
    </source>
</evidence>
<dbReference type="EMBL" id="FQZB01000010">
    <property type="protein sequence ID" value="SHJ74677.1"/>
    <property type="molecule type" value="Genomic_DNA"/>
</dbReference>
<dbReference type="Gene3D" id="3.40.50.10420">
    <property type="entry name" value="NagB/RpiA/CoA transferase-like"/>
    <property type="match status" value="1"/>
</dbReference>
<dbReference type="OrthoDB" id="9801938at2"/>
<dbReference type="InterPro" id="IPR037171">
    <property type="entry name" value="NagB/RpiA_transferase-like"/>
</dbReference>
<dbReference type="GO" id="GO:0030272">
    <property type="term" value="F:5-formyltetrahydrofolate cyclo-ligase activity"/>
    <property type="evidence" value="ECO:0007669"/>
    <property type="project" value="UniProtKB-EC"/>
</dbReference>
<keyword evidence="7" id="KW-0436">Ligase</keyword>
<keyword evidence="8" id="KW-1185">Reference proteome</keyword>
<dbReference type="GO" id="GO:0005524">
    <property type="term" value="F:ATP binding"/>
    <property type="evidence" value="ECO:0007669"/>
    <property type="project" value="UniProtKB-KW"/>
</dbReference>
<dbReference type="GO" id="GO:0035999">
    <property type="term" value="P:tetrahydrofolate interconversion"/>
    <property type="evidence" value="ECO:0007669"/>
    <property type="project" value="TreeGrafter"/>
</dbReference>
<feature type="binding site" evidence="4">
    <location>
        <position position="54"/>
    </location>
    <ligand>
        <name>substrate</name>
    </ligand>
</feature>
<evidence type="ECO:0000256" key="5">
    <source>
        <dbReference type="RuleBase" id="RU361279"/>
    </source>
</evidence>
<keyword evidence="5" id="KW-0460">Magnesium</keyword>
<dbReference type="EC" id="6.3.3.2" evidence="5"/>
<evidence type="ECO:0000256" key="2">
    <source>
        <dbReference type="ARBA" id="ARBA00022741"/>
    </source>
</evidence>
<comment type="cofactor">
    <cofactor evidence="5">
        <name>Mg(2+)</name>
        <dbReference type="ChEBI" id="CHEBI:18420"/>
    </cofactor>
</comment>
<dbReference type="Proteomes" id="UP000184310">
    <property type="component" value="Unassembled WGS sequence"/>
</dbReference>
<evidence type="ECO:0000313" key="8">
    <source>
        <dbReference type="Proteomes" id="UP000184310"/>
    </source>
</evidence>
<evidence type="ECO:0000256" key="3">
    <source>
        <dbReference type="ARBA" id="ARBA00022840"/>
    </source>
</evidence>
<dbReference type="PIRSF" id="PIRSF006806">
    <property type="entry name" value="FTHF_cligase"/>
    <property type="match status" value="1"/>
</dbReference>
<evidence type="ECO:0000256" key="6">
    <source>
        <dbReference type="SAM" id="Coils"/>
    </source>
</evidence>
<keyword evidence="5" id="KW-0479">Metal-binding</keyword>
<keyword evidence="3 4" id="KW-0067">ATP-binding</keyword>
<dbReference type="Pfam" id="PF01812">
    <property type="entry name" value="5-FTHF_cyc-lig"/>
    <property type="match status" value="1"/>
</dbReference>
<dbReference type="InterPro" id="IPR002698">
    <property type="entry name" value="FTHF_cligase"/>
</dbReference>
<sequence length="188" mass="21739">MDKKELRKLIKEKRLNLDRKEKELSDIKIAESFLKSAYFKECKTIFMYVSMEDEVETKEILKKALELGKHIYVPKVENTQKVMKALRINSLLDLNESGVFGILEPSIDNEELKEEADIILVPGLAFDLSGGRLGYGGGFYDKFLKNSKSSKRIALCYDFQIVDEVPMEEFDEKIDFIITENKVEKIIK</sequence>
<dbReference type="RefSeq" id="WP_072987973.1">
    <property type="nucleotide sequence ID" value="NZ_FQZB01000010.1"/>
</dbReference>
<dbReference type="AlphaFoldDB" id="A0A1M6LTU5"/>
<dbReference type="SUPFAM" id="SSF100950">
    <property type="entry name" value="NagB/RpiA/CoA transferase-like"/>
    <property type="match status" value="1"/>
</dbReference>
<feature type="binding site" evidence="4">
    <location>
        <begin position="3"/>
        <end position="7"/>
    </location>
    <ligand>
        <name>ATP</name>
        <dbReference type="ChEBI" id="CHEBI:30616"/>
    </ligand>
</feature>
<comment type="similarity">
    <text evidence="1 5">Belongs to the 5-formyltetrahydrofolate cyclo-ligase family.</text>
</comment>
<evidence type="ECO:0000256" key="1">
    <source>
        <dbReference type="ARBA" id="ARBA00010638"/>
    </source>
</evidence>
<dbReference type="NCBIfam" id="TIGR02727">
    <property type="entry name" value="MTHFS_bact"/>
    <property type="match status" value="1"/>
</dbReference>
<evidence type="ECO:0000256" key="4">
    <source>
        <dbReference type="PIRSR" id="PIRSR006806-1"/>
    </source>
</evidence>
<dbReference type="GO" id="GO:0046872">
    <property type="term" value="F:metal ion binding"/>
    <property type="evidence" value="ECO:0007669"/>
    <property type="project" value="UniProtKB-KW"/>
</dbReference>
<comment type="catalytic activity">
    <reaction evidence="5">
        <text>(6S)-5-formyl-5,6,7,8-tetrahydrofolate + ATP = (6R)-5,10-methenyltetrahydrofolate + ADP + phosphate</text>
        <dbReference type="Rhea" id="RHEA:10488"/>
        <dbReference type="ChEBI" id="CHEBI:30616"/>
        <dbReference type="ChEBI" id="CHEBI:43474"/>
        <dbReference type="ChEBI" id="CHEBI:57455"/>
        <dbReference type="ChEBI" id="CHEBI:57457"/>
        <dbReference type="ChEBI" id="CHEBI:456216"/>
        <dbReference type="EC" id="6.3.3.2"/>
    </reaction>
</comment>
<keyword evidence="2 4" id="KW-0547">Nucleotide-binding</keyword>
<proteinExistence type="inferred from homology"/>
<feature type="coiled-coil region" evidence="6">
    <location>
        <begin position="3"/>
        <end position="30"/>
    </location>
</feature>
<organism evidence="7 8">
    <name type="scientific">Clostridium cavendishii DSM 21758</name>
    <dbReference type="NCBI Taxonomy" id="1121302"/>
    <lineage>
        <taxon>Bacteria</taxon>
        <taxon>Bacillati</taxon>
        <taxon>Bacillota</taxon>
        <taxon>Clostridia</taxon>
        <taxon>Eubacteriales</taxon>
        <taxon>Clostridiaceae</taxon>
        <taxon>Clostridium</taxon>
    </lineage>
</organism>
<dbReference type="PANTHER" id="PTHR23407">
    <property type="entry name" value="ATPASE INHIBITOR/5-FORMYLTETRAHYDROFOLATE CYCLO-LIGASE"/>
    <property type="match status" value="1"/>
</dbReference>
<keyword evidence="6" id="KW-0175">Coiled coil</keyword>
<dbReference type="InterPro" id="IPR024185">
    <property type="entry name" value="FTHF_cligase-like_sf"/>
</dbReference>